<keyword evidence="2" id="KW-1185">Reference proteome</keyword>
<reference evidence="1" key="1">
    <citation type="journal article" date="2021" name="Front. Microbiol.">
        <title>Comprehensive Comparative Genomics and Phenotyping of Methylobacterium Species.</title>
        <authorList>
            <person name="Alessa O."/>
            <person name="Ogura Y."/>
            <person name="Fujitani Y."/>
            <person name="Takami H."/>
            <person name="Hayashi T."/>
            <person name="Sahin N."/>
            <person name="Tani A."/>
        </authorList>
    </citation>
    <scope>NUCLEOTIDE SEQUENCE</scope>
    <source>
        <strain evidence="1">DSM 14458</strain>
    </source>
</reference>
<accession>A0ABQ4UUL7</accession>
<comment type="caution">
    <text evidence="1">The sequence shown here is derived from an EMBL/GenBank/DDBJ whole genome shotgun (WGS) entry which is preliminary data.</text>
</comment>
<evidence type="ECO:0000313" key="2">
    <source>
        <dbReference type="Proteomes" id="UP001055093"/>
    </source>
</evidence>
<dbReference type="EMBL" id="BPRE01000007">
    <property type="protein sequence ID" value="GJE75876.1"/>
    <property type="molecule type" value="Genomic_DNA"/>
</dbReference>
<organism evidence="1 2">
    <name type="scientific">Methylorubrum suomiense</name>
    <dbReference type="NCBI Taxonomy" id="144191"/>
    <lineage>
        <taxon>Bacteria</taxon>
        <taxon>Pseudomonadati</taxon>
        <taxon>Pseudomonadota</taxon>
        <taxon>Alphaproteobacteria</taxon>
        <taxon>Hyphomicrobiales</taxon>
        <taxon>Methylobacteriaceae</taxon>
        <taxon>Methylorubrum</taxon>
    </lineage>
</organism>
<dbReference type="RefSeq" id="WP_238308044.1">
    <property type="nucleotide sequence ID" value="NZ_BPRE01000007.1"/>
</dbReference>
<proteinExistence type="predicted"/>
<sequence length="1360" mass="139751">MAQRNLFNLFGGGNSPAASVGKVAVGAMLVTGTVPAGATAVCRKKVGSTVTTLGAATVTANGAASYALSAAAASGESYGFAWTLPGESAFTAVIVGLGPAATKFTVGASAGSLVAAITGLGSGVTAKSIAPNDGRLAFNAAGNAIVVGLTASAVGTKAYTVILSTGETFTVTVTVEAAAPASPLGPASASFVAGQPAGSLIAPVSGLSSGETVSSISPSNGQVAISLGSALVVGLTASSTGVVNYTITTSAGRTLTIALTAAAGASDGDPTRRMFAATRLRFPTTTGTFPAAGIYQVQSFFIGTPDYPVTEPQFFLPTFYQTTGGAANAEVAGPNVINYEGLSIKVGGQWYSCPTAAFTMDPSVEPSGYLLDAIPGVTLPANTLIECRIAFNGASGATMWGSVRANDLGEVSVGSTSSLAAALTDGRTLTSANAVSRAFIPGYMIAKGWDGRPVGLMVGDSIQAGANENSLTGFLSPRGCMGYWQRGLDDNTQSKRIPFGTIALEGSRPSDMANRANWPRKLDAILKATNANGGKTPMTFIGSNHGNNSASIANPYSWLTGFWQRCKDEWPGVPIYHSEMLPRPSSSDGYQSLANQTVSASDAYNGGTSPGIRWAANDIIGKGAANGDPTAQARSEGWIAGSFAPWRAISFDTGSNRDKLGVVALNTTLSADIASGATTLPLSDLGSVQVGDIVIVNPGGTGAYDSAVRSISGNNVTLAGGGTQAFTAGTKVTAAYNDRTGLHPGPRGHIKIATDAVIPWKISMGWVAGASASATITAEPVGTLTRSGTRVYKLAAGASISGANASHFAVDSSGVVTVSSAGQTAGLNAGPYSLTVTGDTLATSLRIPTEAGALDVYDAVDAATFMAAVNYAYATAPSGTDWVVRPRIGSVSAATTTAGILIKDKLFGGSFTDVNRLVVDETKIQRSAKASMKDGSLTIQPRVPQTAKLVGFANATQGECLVLWASNNIALLDMVTENVAGTDGSDISVSDRTDDNYAPQEATTCIKIRMDGAPTWAGNYIIRGNRIGASDSAPYTRYPTGIKVLSGGNIEIADNQIKNTLNASYLQTFVNISHRRNDYRNFLLDSVDLFNDNYSGTSPAFPASESFYGSSDNVYARPNFGSQFAGAHCDGTQGNPGSTRSMRVSIHFEVHAMQADENVKQTQGKLFKDLRAGVYVRGRITNCVIHMSTLNGLIFAGMDPDDRLVVDKITIFRATEADPLSAGGGRITVEKCNGDATRHGPAISRCIFAVFVDTTGTAKTYTADPVPGGSGSRTLTGGGTVLFNNNLYVDQRTQNTGAGNSAPEVFPGMAGAQYVANRGYQFNYDYTSYASVRQSAMTLFAANSNLVQGASLADIYSAAA</sequence>
<evidence type="ECO:0000313" key="1">
    <source>
        <dbReference type="EMBL" id="GJE75876.1"/>
    </source>
</evidence>
<reference evidence="1" key="2">
    <citation type="submission" date="2021-08" db="EMBL/GenBank/DDBJ databases">
        <authorList>
            <person name="Tani A."/>
            <person name="Ola A."/>
            <person name="Ogura Y."/>
            <person name="Katsura K."/>
            <person name="Hayashi T."/>
        </authorList>
    </citation>
    <scope>NUCLEOTIDE SEQUENCE</scope>
    <source>
        <strain evidence="1">DSM 14458</strain>
    </source>
</reference>
<protein>
    <submittedName>
        <fullName evidence="1">Uncharacterized protein</fullName>
    </submittedName>
</protein>
<name>A0ABQ4UUL7_9HYPH</name>
<gene>
    <name evidence="1" type="ORF">BGCPKDLD_2463</name>
</gene>
<dbReference type="Proteomes" id="UP001055093">
    <property type="component" value="Unassembled WGS sequence"/>
</dbReference>